<protein>
    <submittedName>
        <fullName evidence="4">Enoyl-CoA hydratase</fullName>
        <ecNumber evidence="4">4.2.1.17</ecNumber>
    </submittedName>
</protein>
<sequence length="260" mass="28456">MSELVTLEEIEDHVMLMTLNRPDAANALSHDLLDAITDKVDEIQRSQDIRVVLITGSGNKAFCAGADLKERAGMSDEEVVSTVKKIGDTIRKIEELPMPTIAVMNGVAFGGGLELALACDLRMMSTSTKVGLTETSLAIIPGAGGTQRLSRLIGLGKAKAMIYSARPVEAEHAYNIGLVEYIYEPQFIHQEARDFACSIARNGPVALRQAKKAISQGYETDLVKGLEIEHECYKETIPTKDRMEGLTAFKEKRKPVYKGE</sequence>
<accession>A0A931HUH7</accession>
<evidence type="ECO:0000256" key="2">
    <source>
        <dbReference type="ARBA" id="ARBA00023239"/>
    </source>
</evidence>
<dbReference type="PROSITE" id="PS00166">
    <property type="entry name" value="ENOYL_COA_HYDRATASE"/>
    <property type="match status" value="1"/>
</dbReference>
<organism evidence="4 5">
    <name type="scientific">Halobacillus yeomjeoni</name>
    <dbReference type="NCBI Taxonomy" id="311194"/>
    <lineage>
        <taxon>Bacteria</taxon>
        <taxon>Bacillati</taxon>
        <taxon>Bacillota</taxon>
        <taxon>Bacilli</taxon>
        <taxon>Bacillales</taxon>
        <taxon>Bacillaceae</taxon>
        <taxon>Halobacillus</taxon>
    </lineage>
</organism>
<proteinExistence type="inferred from homology"/>
<dbReference type="InterPro" id="IPR001753">
    <property type="entry name" value="Enoyl-CoA_hydra/iso"/>
</dbReference>
<dbReference type="SUPFAM" id="SSF52096">
    <property type="entry name" value="ClpP/crotonase"/>
    <property type="match status" value="1"/>
</dbReference>
<dbReference type="EC" id="4.2.1.17" evidence="4"/>
<dbReference type="Pfam" id="PF00378">
    <property type="entry name" value="ECH_1"/>
    <property type="match status" value="1"/>
</dbReference>
<evidence type="ECO:0000313" key="4">
    <source>
        <dbReference type="EMBL" id="MBH0229451.1"/>
    </source>
</evidence>
<comment type="caution">
    <text evidence="4">The sequence shown here is derived from an EMBL/GenBank/DDBJ whole genome shotgun (WGS) entry which is preliminary data.</text>
</comment>
<dbReference type="GO" id="GO:0004300">
    <property type="term" value="F:enoyl-CoA hydratase activity"/>
    <property type="evidence" value="ECO:0007669"/>
    <property type="project" value="UniProtKB-EC"/>
</dbReference>
<dbReference type="AlphaFoldDB" id="A0A931HUH7"/>
<dbReference type="Proteomes" id="UP000614490">
    <property type="component" value="Unassembled WGS sequence"/>
</dbReference>
<comment type="similarity">
    <text evidence="1 3">Belongs to the enoyl-CoA hydratase/isomerase family.</text>
</comment>
<evidence type="ECO:0000313" key="5">
    <source>
        <dbReference type="Proteomes" id="UP000614490"/>
    </source>
</evidence>
<evidence type="ECO:0000256" key="3">
    <source>
        <dbReference type="RuleBase" id="RU003707"/>
    </source>
</evidence>
<gene>
    <name evidence="4" type="ORF">H0267_04405</name>
</gene>
<dbReference type="GO" id="GO:0006635">
    <property type="term" value="P:fatty acid beta-oxidation"/>
    <property type="evidence" value="ECO:0007669"/>
    <property type="project" value="TreeGrafter"/>
</dbReference>
<dbReference type="PANTHER" id="PTHR11941:SF54">
    <property type="entry name" value="ENOYL-COA HYDRATASE, MITOCHONDRIAL"/>
    <property type="match status" value="1"/>
</dbReference>
<name>A0A931HUH7_9BACI</name>
<keyword evidence="2 4" id="KW-0456">Lyase</keyword>
<dbReference type="RefSeq" id="WP_197316061.1">
    <property type="nucleotide sequence ID" value="NZ_JADZSC010000001.1"/>
</dbReference>
<dbReference type="InterPro" id="IPR029045">
    <property type="entry name" value="ClpP/crotonase-like_dom_sf"/>
</dbReference>
<dbReference type="InterPro" id="IPR014748">
    <property type="entry name" value="Enoyl-CoA_hydra_C"/>
</dbReference>
<dbReference type="InterPro" id="IPR018376">
    <property type="entry name" value="Enoyl-CoA_hyd/isom_CS"/>
</dbReference>
<reference evidence="4 5" key="1">
    <citation type="journal article" date="2005" name="Int. J. Syst. Evol. Microbiol.">
        <title>Halobacillus yeomjeoni sp. nov., isolated from a marine solar saltern in Korea.</title>
        <authorList>
            <person name="Yoon J.H."/>
            <person name="Kang S.J."/>
            <person name="Lee C.H."/>
            <person name="Oh H.W."/>
            <person name="Oh T.K."/>
        </authorList>
    </citation>
    <scope>NUCLEOTIDE SEQUENCE [LARGE SCALE GENOMIC DNA]</scope>
    <source>
        <strain evidence="4 5">KCTC 3957</strain>
    </source>
</reference>
<dbReference type="Gene3D" id="1.10.12.10">
    <property type="entry name" value="Lyase 2-enoyl-coa Hydratase, Chain A, domain 2"/>
    <property type="match status" value="1"/>
</dbReference>
<evidence type="ECO:0000256" key="1">
    <source>
        <dbReference type="ARBA" id="ARBA00005254"/>
    </source>
</evidence>
<dbReference type="PANTHER" id="PTHR11941">
    <property type="entry name" value="ENOYL-COA HYDRATASE-RELATED"/>
    <property type="match status" value="1"/>
</dbReference>
<dbReference type="NCBIfam" id="NF005802">
    <property type="entry name" value="PRK07657.1"/>
    <property type="match status" value="1"/>
</dbReference>
<dbReference type="CDD" id="cd06558">
    <property type="entry name" value="crotonase-like"/>
    <property type="match status" value="1"/>
</dbReference>
<dbReference type="FunFam" id="1.10.12.10:FF:000001">
    <property type="entry name" value="Probable enoyl-CoA hydratase, mitochondrial"/>
    <property type="match status" value="1"/>
</dbReference>
<dbReference type="EMBL" id="JADZSC010000001">
    <property type="protein sequence ID" value="MBH0229451.1"/>
    <property type="molecule type" value="Genomic_DNA"/>
</dbReference>
<dbReference type="FunFam" id="3.90.226.10:FF:000009">
    <property type="entry name" value="Carnitinyl-CoA dehydratase"/>
    <property type="match status" value="1"/>
</dbReference>
<keyword evidence="5" id="KW-1185">Reference proteome</keyword>
<dbReference type="Gene3D" id="3.90.226.10">
    <property type="entry name" value="2-enoyl-CoA Hydratase, Chain A, domain 1"/>
    <property type="match status" value="1"/>
</dbReference>